<evidence type="ECO:0008006" key="4">
    <source>
        <dbReference type="Google" id="ProtNLM"/>
    </source>
</evidence>
<evidence type="ECO:0000313" key="2">
    <source>
        <dbReference type="EMBL" id="MPR35813.1"/>
    </source>
</evidence>
<evidence type="ECO:0000256" key="1">
    <source>
        <dbReference type="SAM" id="SignalP"/>
    </source>
</evidence>
<comment type="caution">
    <text evidence="2">The sequence shown here is derived from an EMBL/GenBank/DDBJ whole genome shotgun (WGS) entry which is preliminary data.</text>
</comment>
<proteinExistence type="predicted"/>
<name>A0A7C9FZ89_9BACT</name>
<dbReference type="InterPro" id="IPR043754">
    <property type="entry name" value="DUF5700"/>
</dbReference>
<dbReference type="Proteomes" id="UP000479293">
    <property type="component" value="Unassembled WGS sequence"/>
</dbReference>
<feature type="signal peptide" evidence="1">
    <location>
        <begin position="1"/>
        <end position="19"/>
    </location>
</feature>
<dbReference type="Pfam" id="PF18958">
    <property type="entry name" value="DUF5700"/>
    <property type="match status" value="1"/>
</dbReference>
<feature type="chain" id="PRO_5028957025" description="DUF2268 domain-containing protein" evidence="1">
    <location>
        <begin position="20"/>
        <end position="359"/>
    </location>
</feature>
<gene>
    <name evidence="2" type="ORF">GBK04_21290</name>
</gene>
<reference evidence="2 3" key="1">
    <citation type="submission" date="2019-10" db="EMBL/GenBank/DDBJ databases">
        <title>Draft Genome Sequence of Cytophagaceae sp. SJW1-29.</title>
        <authorList>
            <person name="Choi A."/>
        </authorList>
    </citation>
    <scope>NUCLEOTIDE SEQUENCE [LARGE SCALE GENOMIC DNA]</scope>
    <source>
        <strain evidence="2 3">SJW1-29</strain>
    </source>
</reference>
<dbReference type="EMBL" id="WHLY01000002">
    <property type="protein sequence ID" value="MPR35813.1"/>
    <property type="molecule type" value="Genomic_DNA"/>
</dbReference>
<keyword evidence="1" id="KW-0732">Signal</keyword>
<organism evidence="2 3">
    <name type="scientific">Salmonirosea aquatica</name>
    <dbReference type="NCBI Taxonomy" id="2654236"/>
    <lineage>
        <taxon>Bacteria</taxon>
        <taxon>Pseudomonadati</taxon>
        <taxon>Bacteroidota</taxon>
        <taxon>Cytophagia</taxon>
        <taxon>Cytophagales</taxon>
        <taxon>Spirosomataceae</taxon>
        <taxon>Salmonirosea</taxon>
    </lineage>
</organism>
<evidence type="ECO:0000313" key="3">
    <source>
        <dbReference type="Proteomes" id="UP000479293"/>
    </source>
</evidence>
<protein>
    <recommendedName>
        <fullName evidence="4">DUF2268 domain-containing protein</fullName>
    </recommendedName>
</protein>
<keyword evidence="3" id="KW-1185">Reference proteome</keyword>
<sequence>MKALLPVLFWCMSVTHVIAQQIQFNLDLSNPHTTLKLLQADRLDDAGIRGLMALPTTPKLLRKLNIDSLDMVSALKKAKAGEKPNAKEARLQYDMIVQNLDSMAVFIKTVEANKDRLSRDLQASLGPYFPPETKLTVNIYAMLGGWATGYTFGERDEFFISLQKLQLDYNVLYSIAEHELFHNAQSAYFTDNSFQERLDSLGLSADLTVLGMLENLWSEGSASYIANPDKYEQTKGIVASFRPFQENEQRMGQAYYLFDHLLVDAYHNPERDFDRLYGVFFSSNWDEVGYYMGYQMLNRLSKGKSEAEKAAMIQRYLKANPLTFMRDYIALTRVPENNYYQFSKEFERIVERLALMAGL</sequence>
<dbReference type="AlphaFoldDB" id="A0A7C9FZ89"/>
<dbReference type="RefSeq" id="WP_152763179.1">
    <property type="nucleotide sequence ID" value="NZ_WHLY01000002.1"/>
</dbReference>
<accession>A0A7C9FZ89</accession>